<dbReference type="OrthoDB" id="271433at2759"/>
<dbReference type="InterPro" id="IPR052283">
    <property type="entry name" value="GenomicStab_NeuMorph_Reg"/>
</dbReference>
<dbReference type="Pfam" id="PF12937">
    <property type="entry name" value="F-box-like"/>
    <property type="match status" value="1"/>
</dbReference>
<feature type="compositionally biased region" description="Polar residues" evidence="4">
    <location>
        <begin position="762"/>
        <end position="778"/>
    </location>
</feature>
<feature type="compositionally biased region" description="Basic and acidic residues" evidence="4">
    <location>
        <begin position="824"/>
        <end position="836"/>
    </location>
</feature>
<evidence type="ECO:0000259" key="5">
    <source>
        <dbReference type="Pfam" id="PF12937"/>
    </source>
</evidence>
<reference evidence="7" key="1">
    <citation type="journal article" date="2019" name="bioRxiv">
        <title>The Genome of the Zebra Mussel, Dreissena polymorpha: A Resource for Invasive Species Research.</title>
        <authorList>
            <person name="McCartney M.A."/>
            <person name="Auch B."/>
            <person name="Kono T."/>
            <person name="Mallez S."/>
            <person name="Zhang Y."/>
            <person name="Obille A."/>
            <person name="Becker A."/>
            <person name="Abrahante J.E."/>
            <person name="Garbe J."/>
            <person name="Badalamenti J.P."/>
            <person name="Herman A."/>
            <person name="Mangelson H."/>
            <person name="Liachko I."/>
            <person name="Sullivan S."/>
            <person name="Sone E.D."/>
            <person name="Koren S."/>
            <person name="Silverstein K.A.T."/>
            <person name="Beckman K.B."/>
            <person name="Gohl D.M."/>
        </authorList>
    </citation>
    <scope>NUCLEOTIDE SEQUENCE</scope>
    <source>
        <strain evidence="7">Duluth1</strain>
        <tissue evidence="7">Whole animal</tissue>
    </source>
</reference>
<feature type="region of interest" description="Disordered" evidence="4">
    <location>
        <begin position="1000"/>
        <end position="1052"/>
    </location>
</feature>
<dbReference type="Pfam" id="PF23165">
    <property type="entry name" value="zf-C2H2_FBX41"/>
    <property type="match status" value="1"/>
</dbReference>
<feature type="region of interest" description="Disordered" evidence="4">
    <location>
        <begin position="1557"/>
        <end position="1578"/>
    </location>
</feature>
<feature type="domain" description="FBX41/ZN365 C2H2-type zinc finger" evidence="6">
    <location>
        <begin position="23"/>
        <end position="52"/>
    </location>
</feature>
<evidence type="ECO:0008006" key="9">
    <source>
        <dbReference type="Google" id="ProtNLM"/>
    </source>
</evidence>
<dbReference type="InterPro" id="IPR057038">
    <property type="entry name" value="FBX41/ZN365_Znf-C2H2"/>
</dbReference>
<dbReference type="SUPFAM" id="SSF81383">
    <property type="entry name" value="F-box domain"/>
    <property type="match status" value="1"/>
</dbReference>
<dbReference type="InterPro" id="IPR032675">
    <property type="entry name" value="LRR_dom_sf"/>
</dbReference>
<feature type="compositionally biased region" description="Acidic residues" evidence="4">
    <location>
        <begin position="954"/>
        <end position="966"/>
    </location>
</feature>
<evidence type="ECO:0000256" key="1">
    <source>
        <dbReference type="ARBA" id="ARBA00022553"/>
    </source>
</evidence>
<reference evidence="7" key="2">
    <citation type="submission" date="2020-11" db="EMBL/GenBank/DDBJ databases">
        <authorList>
            <person name="McCartney M.A."/>
            <person name="Auch B."/>
            <person name="Kono T."/>
            <person name="Mallez S."/>
            <person name="Becker A."/>
            <person name="Gohl D.M."/>
            <person name="Silverstein K.A.T."/>
            <person name="Koren S."/>
            <person name="Bechman K.B."/>
            <person name="Herman A."/>
            <person name="Abrahante J.E."/>
            <person name="Garbe J."/>
        </authorList>
    </citation>
    <scope>NUCLEOTIDE SEQUENCE</scope>
    <source>
        <strain evidence="7">Duluth1</strain>
        <tissue evidence="7">Whole animal</tissue>
    </source>
</reference>
<dbReference type="PANTHER" id="PTHR15739">
    <property type="entry name" value="ZINC FINGER PROTEIN"/>
    <property type="match status" value="1"/>
</dbReference>
<dbReference type="InterPro" id="IPR036047">
    <property type="entry name" value="F-box-like_dom_sf"/>
</dbReference>
<comment type="caution">
    <text evidence="7">The sequence shown here is derived from an EMBL/GenBank/DDBJ whole genome shotgun (WGS) entry which is preliminary data.</text>
</comment>
<feature type="region of interest" description="Disordered" evidence="4">
    <location>
        <begin position="1924"/>
        <end position="1948"/>
    </location>
</feature>
<evidence type="ECO:0000313" key="8">
    <source>
        <dbReference type="Proteomes" id="UP000828390"/>
    </source>
</evidence>
<feature type="compositionally biased region" description="Basic and acidic residues" evidence="4">
    <location>
        <begin position="873"/>
        <end position="884"/>
    </location>
</feature>
<proteinExistence type="predicted"/>
<dbReference type="Gene3D" id="3.80.10.10">
    <property type="entry name" value="Ribonuclease Inhibitor"/>
    <property type="match status" value="1"/>
</dbReference>
<feature type="coiled-coil region" evidence="3">
    <location>
        <begin position="607"/>
        <end position="634"/>
    </location>
</feature>
<evidence type="ECO:0000259" key="6">
    <source>
        <dbReference type="Pfam" id="PF23165"/>
    </source>
</evidence>
<evidence type="ECO:0000256" key="2">
    <source>
        <dbReference type="ARBA" id="ARBA00023054"/>
    </source>
</evidence>
<gene>
    <name evidence="7" type="ORF">DPMN_098379</name>
</gene>
<organism evidence="7 8">
    <name type="scientific">Dreissena polymorpha</name>
    <name type="common">Zebra mussel</name>
    <name type="synonym">Mytilus polymorpha</name>
    <dbReference type="NCBI Taxonomy" id="45954"/>
    <lineage>
        <taxon>Eukaryota</taxon>
        <taxon>Metazoa</taxon>
        <taxon>Spiralia</taxon>
        <taxon>Lophotrochozoa</taxon>
        <taxon>Mollusca</taxon>
        <taxon>Bivalvia</taxon>
        <taxon>Autobranchia</taxon>
        <taxon>Heteroconchia</taxon>
        <taxon>Euheterodonta</taxon>
        <taxon>Imparidentia</taxon>
        <taxon>Neoheterodontei</taxon>
        <taxon>Myida</taxon>
        <taxon>Dreissenoidea</taxon>
        <taxon>Dreissenidae</taxon>
        <taxon>Dreissena</taxon>
    </lineage>
</organism>
<evidence type="ECO:0000313" key="7">
    <source>
        <dbReference type="EMBL" id="KAH3855810.1"/>
    </source>
</evidence>
<feature type="region of interest" description="Disordered" evidence="4">
    <location>
        <begin position="1319"/>
        <end position="1352"/>
    </location>
</feature>
<feature type="compositionally biased region" description="Acidic residues" evidence="4">
    <location>
        <begin position="814"/>
        <end position="823"/>
    </location>
</feature>
<name>A0A9D4R780_DREPO</name>
<dbReference type="InterPro" id="IPR001810">
    <property type="entry name" value="F-box_dom"/>
</dbReference>
<feature type="coiled-coil region" evidence="3">
    <location>
        <begin position="254"/>
        <end position="295"/>
    </location>
</feature>
<evidence type="ECO:0000256" key="3">
    <source>
        <dbReference type="SAM" id="Coils"/>
    </source>
</evidence>
<dbReference type="SUPFAM" id="SSF52047">
    <property type="entry name" value="RNI-like"/>
    <property type="match status" value="1"/>
</dbReference>
<keyword evidence="2 3" id="KW-0175">Coiled coil</keyword>
<evidence type="ECO:0000256" key="4">
    <source>
        <dbReference type="SAM" id="MobiDB-lite"/>
    </source>
</evidence>
<accession>A0A9D4R780</accession>
<sequence length="1948" mass="221996">MDLSSHGVTTTRNDVPAFLNELIPFRCPKCGNSRRFATLRELRQHLQHDHSFQMGFVKPHTRAQLFDTTATDIDNCLERGPEIWTQRSPCSDAKKVLNKRNLDKNDNWRRELRESSPLLQLFKDESEHLEQEVQRAKIEEIRNKASSMHHLSSSMLFDDYTTKLDSIPINIDNLTGHRGPSLLSFSPSLNVNSRIGRGGPSTNISRDGISKMPVTITDMTRPGAQTEALSKSHDLLQHMQSIVDEKCLQQRRIIEDLVREMRSKENDLKQANTERDRLQTEREKLLTETEGLVRQADQYGTAMRHDLNRRDALLENVNRELMMLRQLSEKEMKAKAIDSKKAEERVRQLEWQRDQLVSETERLLREADTDSSRLRETLHEKDREIERVNDSLSKLRTEQESMLEKTLQVYRSAEEGRQAMKIAMATKEDQLQHAIQQINALTITQQRLAEQARILTDQADSNTISMQRLLKEADSNTISMQRLLKEADSNTISMQRLLKEADSNTISMQRLLKEADSNTISMQRLLKVKVDQTEELMKQLDMLKAEKRRLEDSSCSLEDLADTNRSVVENLKSLMSTKEQELRATHTELQNLKTFLSETANKERVARAKLETFIENLIDRAEDAEEELKTLKSSSNVSIEPNTSLITENSVKTLGIESSERQALPRTLHLKRDISANNQESSIHSKMREQHADYKVPSDLQSEAQFTTSAQQIPLNFGTKYKNSLNRPKILMPAPAEREWQRGKDRREHKSLSRQIGRGYRPNQSEAESHVRPNQSKAESYVKPDSEYAWEMSDNHDVEASDSEVEELEKHETEDIEVDDFDQTDDKAKTRIEKNVRRPTSVGLSYSGIDKEQKRKKTRGSGPKVNTRSSRNRSREWETVEAENKPLKRSRKYTHNNNDKLVKHGTNMHRKSISEDISVEDEDGFIASDRSERDESPTVPGLSYIMDENGIMWDDGDDTLPDVSDSELDRESPSGTEAIATKNTVPRVQSKPAISISTDLPYMQRHGPWHTVDDKRNKPDTQHSKPRKAISRSRSSSCPRKDEISERSVKVHDPVSDSIKSYISSGTKYDELPTVSRIKGGKMLETEMKHRNNSVQKLKRNNSFFRPIRRPSVENISDKEVSSGAKEVFMYTRKSPAVKPNYPFDSSLPSDMNSAISKTITEDSVSETIRRISKKYGNKRAKDNKYIRPRSVDDKIKDLNEKYKQKRKDIIDGKGVSPIHQSTSKSLPHFRTSDFESKMTVTSSHGRTFSPNRSYDNVIQSPSWADRSEGHASSVNHVPVKAMNALHESSKASQRRWIEFDREHTESENGKPTIKKIVEDPLTKSDISPVHTLPKRSSKPEAVHKKATQKSTVPIEQDCVASVSKWDPFSIHAEQNKTGSPLVGTVAHESVQANKHEHLFTDEVDNTEPCKSIANSKALDYPKDDGYRLLSDDNSVAEDISESNILDLSFMKVLNENIDLTLKQPMSGDNKSEVESYTNLESKFVNEQPPIGKNFEVQKLPLFEDVGNSIREAFSSAFAEEMEDPFSDKMRSVGNTVLGHQGPLTDDDFDLDTDTDSVPKDWGKRNNRNTMSSASSQASFDMMEAVPVQRREATRRRRRALISIFSFLNAAALCVAARVCREWRLVARSPRLWVRVALRHEKVSNEFLTRLSKRCSQLKVLILEDLLPRNRRTDESIEDYNENIRHSLESGIEQIFKRAEATLHTVSIVNCGTLLSAKSLWIASCCCRMLRHVTYLSDHDVIGQEVMWALGSGCRDLQTLRIHPIMPCANVERLTTRCVQMIGQCLSDLKTLSLGGRHIDLSSLVFIATRCQKLENFELHNMAFISSDLVDQMCQGGLKALKVFGFLATPVAPGALTILQVQCYQLRSIVIRLKPEDHVQTPTTGDASAILAVPEYRELADGYQELKCSAALRQILTLQVAKPEVPEQREEQPVEPEPPKSFFQRLFN</sequence>
<feature type="compositionally biased region" description="Polar residues" evidence="4">
    <location>
        <begin position="1568"/>
        <end position="1578"/>
    </location>
</feature>
<dbReference type="EMBL" id="JAIWYP010000003">
    <property type="protein sequence ID" value="KAH3855810.1"/>
    <property type="molecule type" value="Genomic_DNA"/>
</dbReference>
<protein>
    <recommendedName>
        <fullName evidence="9">F-box domain-containing protein</fullName>
    </recommendedName>
</protein>
<dbReference type="Proteomes" id="UP000828390">
    <property type="component" value="Unassembled WGS sequence"/>
</dbReference>
<feature type="domain" description="F-box" evidence="5">
    <location>
        <begin position="1601"/>
        <end position="1638"/>
    </location>
</feature>
<feature type="region of interest" description="Disordered" evidence="4">
    <location>
        <begin position="947"/>
        <end position="987"/>
    </location>
</feature>
<dbReference type="PANTHER" id="PTHR15739:SF5">
    <property type="entry name" value="LD23158P"/>
    <property type="match status" value="1"/>
</dbReference>
<keyword evidence="1" id="KW-0597">Phosphoprotein</keyword>
<feature type="compositionally biased region" description="Basic and acidic residues" evidence="4">
    <location>
        <begin position="736"/>
        <end position="751"/>
    </location>
</feature>
<keyword evidence="8" id="KW-1185">Reference proteome</keyword>
<feature type="compositionally biased region" description="Basic and acidic residues" evidence="4">
    <location>
        <begin position="1011"/>
        <end position="1023"/>
    </location>
</feature>
<feature type="coiled-coil region" evidence="3">
    <location>
        <begin position="339"/>
        <end position="405"/>
    </location>
</feature>
<feature type="region of interest" description="Disordered" evidence="4">
    <location>
        <begin position="732"/>
        <end position="884"/>
    </location>
</feature>
<feature type="coiled-coil region" evidence="3">
    <location>
        <begin position="526"/>
        <end position="553"/>
    </location>
</feature>
<feature type="compositionally biased region" description="Basic and acidic residues" evidence="4">
    <location>
        <begin position="1039"/>
        <end position="1052"/>
    </location>
</feature>